<dbReference type="PANTHER" id="PTHR21262">
    <property type="entry name" value="GUANOSINE-3',5'-BIS DIPHOSPHATE 3'-PYROPHOSPHOHYDROLASE"/>
    <property type="match status" value="1"/>
</dbReference>
<dbReference type="InterPro" id="IPR043519">
    <property type="entry name" value="NT_sf"/>
</dbReference>
<name>A0ABW1NBP8_9ACTN</name>
<dbReference type="InterPro" id="IPR012675">
    <property type="entry name" value="Beta-grasp_dom_sf"/>
</dbReference>
<dbReference type="SUPFAM" id="SSF109604">
    <property type="entry name" value="HD-domain/PDEase-like"/>
    <property type="match status" value="1"/>
</dbReference>
<organism evidence="5 6">
    <name type="scientific">Sphaerisporangium aureirubrum</name>
    <dbReference type="NCBI Taxonomy" id="1544736"/>
    <lineage>
        <taxon>Bacteria</taxon>
        <taxon>Bacillati</taxon>
        <taxon>Actinomycetota</taxon>
        <taxon>Actinomycetes</taxon>
        <taxon>Streptosporangiales</taxon>
        <taxon>Streptosporangiaceae</taxon>
        <taxon>Sphaerisporangium</taxon>
    </lineage>
</organism>
<dbReference type="SMART" id="SM00471">
    <property type="entry name" value="HDc"/>
    <property type="match status" value="1"/>
</dbReference>
<dbReference type="PROSITE" id="PS51880">
    <property type="entry name" value="TGS"/>
    <property type="match status" value="1"/>
</dbReference>
<evidence type="ECO:0000313" key="5">
    <source>
        <dbReference type="EMBL" id="MFC6080378.1"/>
    </source>
</evidence>
<feature type="region of interest" description="Disordered" evidence="2">
    <location>
        <begin position="1"/>
        <end position="25"/>
    </location>
</feature>
<dbReference type="RefSeq" id="WP_380747151.1">
    <property type="nucleotide sequence ID" value="NZ_JBHSRF010000004.1"/>
</dbReference>
<dbReference type="Pfam" id="PF02824">
    <property type="entry name" value="TGS"/>
    <property type="match status" value="1"/>
</dbReference>
<dbReference type="Gene3D" id="3.10.20.30">
    <property type="match status" value="1"/>
</dbReference>
<dbReference type="EC" id="2.7.6.5" evidence="5"/>
<dbReference type="Gene3D" id="3.30.460.10">
    <property type="entry name" value="Beta Polymerase, domain 2"/>
    <property type="match status" value="1"/>
</dbReference>
<feature type="domain" description="TGS" evidence="4">
    <location>
        <begin position="409"/>
        <end position="470"/>
    </location>
</feature>
<dbReference type="SUPFAM" id="SSF81301">
    <property type="entry name" value="Nucleotidyltransferase"/>
    <property type="match status" value="1"/>
</dbReference>
<reference evidence="6" key="1">
    <citation type="journal article" date="2019" name="Int. J. Syst. Evol. Microbiol.">
        <title>The Global Catalogue of Microorganisms (GCM) 10K type strain sequencing project: providing services to taxonomists for standard genome sequencing and annotation.</title>
        <authorList>
            <consortium name="The Broad Institute Genomics Platform"/>
            <consortium name="The Broad Institute Genome Sequencing Center for Infectious Disease"/>
            <person name="Wu L."/>
            <person name="Ma J."/>
        </authorList>
    </citation>
    <scope>NUCLEOTIDE SEQUENCE [LARGE SCALE GENOMIC DNA]</scope>
    <source>
        <strain evidence="6">JCM 30346</strain>
    </source>
</reference>
<keyword evidence="6" id="KW-1185">Reference proteome</keyword>
<dbReference type="InterPro" id="IPR004095">
    <property type="entry name" value="TGS"/>
</dbReference>
<dbReference type="InterPro" id="IPR003607">
    <property type="entry name" value="HD/PDEase_dom"/>
</dbReference>
<sequence length="580" mass="63564">MGEERPSGRRGRTLRDPVPRAARADDQVDIDSVLRAHRAGYPKPKMGPVRRAYDAAELAHRGQVRKSGEPYIIHPLAVTLILAELGMDTATLQAALLHDTVEDTSYTLPELRADFGDEIAVLVDGVTKLDGSKWGERAEAETFRKMVLAAAADLRVLLIKLADRLHNLRTLGFQPPHKQQRIARQSQELLIPFAERLGMYELKREMDDLCFSVLQPDAHDAIKSALDAREAGGRALLQPAVRRLRDALKDQRVAGEVMLYRRHLWAVHLDVGDRLDTLQPADLFRLLVLVDGEDRDCYIALGAVHACMNPVPGRLKDFISLPRFNLYRALHTRVIADGRKVMDVIIRTRRMHRTAERGLAAHIHEMARGPGADVAGRIDLEWLRRLLAWQNDATSADFLESLRGDLRPDGIAAFTTEGEVIPLPPGATSIDFAYALGPEIGDHAIGALINGRLVPLHARVDDGAVVHILTAETASPSADGLVAATTPTARLLIRRHLAAQRADDAADKGRRLVAEAVAAEGLELLDLECQGVSGSVAERLGHRELDDLYAAVAAGVVDLDTLVKSLVTENSRSSGSEEDT</sequence>
<accession>A0ABW1NBP8</accession>
<dbReference type="PROSITE" id="PS51831">
    <property type="entry name" value="HD"/>
    <property type="match status" value="1"/>
</dbReference>
<dbReference type="GO" id="GO:0008728">
    <property type="term" value="F:GTP diphosphokinase activity"/>
    <property type="evidence" value="ECO:0007669"/>
    <property type="project" value="UniProtKB-EC"/>
</dbReference>
<dbReference type="CDD" id="cd00077">
    <property type="entry name" value="HDc"/>
    <property type="match status" value="1"/>
</dbReference>
<dbReference type="Pfam" id="PF13328">
    <property type="entry name" value="HD_4"/>
    <property type="match status" value="1"/>
</dbReference>
<gene>
    <name evidence="5" type="ORF">ACFP1K_04370</name>
</gene>
<dbReference type="InterPro" id="IPR012676">
    <property type="entry name" value="TGS-like"/>
</dbReference>
<dbReference type="Pfam" id="PF04607">
    <property type="entry name" value="RelA_SpoT"/>
    <property type="match status" value="1"/>
</dbReference>
<dbReference type="InterPro" id="IPR007685">
    <property type="entry name" value="RelA_SpoT"/>
</dbReference>
<dbReference type="EMBL" id="JBHSRF010000004">
    <property type="protein sequence ID" value="MFC6080378.1"/>
    <property type="molecule type" value="Genomic_DNA"/>
</dbReference>
<evidence type="ECO:0000256" key="2">
    <source>
        <dbReference type="SAM" id="MobiDB-lite"/>
    </source>
</evidence>
<dbReference type="Gene3D" id="1.10.3210.10">
    <property type="entry name" value="Hypothetical protein af1432"/>
    <property type="match status" value="1"/>
</dbReference>
<keyword evidence="5" id="KW-0808">Transferase</keyword>
<dbReference type="CDD" id="cd05399">
    <property type="entry name" value="NT_Rel-Spo_like"/>
    <property type="match status" value="1"/>
</dbReference>
<dbReference type="PANTHER" id="PTHR21262:SF31">
    <property type="entry name" value="GTP PYROPHOSPHOKINASE"/>
    <property type="match status" value="1"/>
</dbReference>
<comment type="similarity">
    <text evidence="1">Belongs to the RelA/SpoT family.</text>
</comment>
<evidence type="ECO:0000256" key="1">
    <source>
        <dbReference type="ARBA" id="ARBA00007476"/>
    </source>
</evidence>
<dbReference type="InterPro" id="IPR006674">
    <property type="entry name" value="HD_domain"/>
</dbReference>
<dbReference type="Proteomes" id="UP001596137">
    <property type="component" value="Unassembled WGS sequence"/>
</dbReference>
<dbReference type="SMART" id="SM00954">
    <property type="entry name" value="RelA_SpoT"/>
    <property type="match status" value="1"/>
</dbReference>
<evidence type="ECO:0000259" key="3">
    <source>
        <dbReference type="PROSITE" id="PS51831"/>
    </source>
</evidence>
<feature type="domain" description="HD" evidence="3">
    <location>
        <begin position="71"/>
        <end position="168"/>
    </location>
</feature>
<comment type="caution">
    <text evidence="5">The sequence shown here is derived from an EMBL/GenBank/DDBJ whole genome shotgun (WGS) entry which is preliminary data.</text>
</comment>
<proteinExistence type="inferred from homology"/>
<evidence type="ECO:0000259" key="4">
    <source>
        <dbReference type="PROSITE" id="PS51880"/>
    </source>
</evidence>
<evidence type="ECO:0000313" key="6">
    <source>
        <dbReference type="Proteomes" id="UP001596137"/>
    </source>
</evidence>
<protein>
    <submittedName>
        <fullName evidence="5">RelA/SpoT family protein</fullName>
        <ecNumber evidence="5">2.7.6.5</ecNumber>
    </submittedName>
</protein>
<dbReference type="SUPFAM" id="SSF81271">
    <property type="entry name" value="TGS-like"/>
    <property type="match status" value="1"/>
</dbReference>